<evidence type="ECO:0000313" key="3">
    <source>
        <dbReference type="Proteomes" id="UP000051461"/>
    </source>
</evidence>
<organism evidence="2 3">
    <name type="scientific">Loigolactobacillus bifermentans DSM 20003</name>
    <dbReference type="NCBI Taxonomy" id="1423726"/>
    <lineage>
        <taxon>Bacteria</taxon>
        <taxon>Bacillati</taxon>
        <taxon>Bacillota</taxon>
        <taxon>Bacilli</taxon>
        <taxon>Lactobacillales</taxon>
        <taxon>Lactobacillaceae</taxon>
        <taxon>Loigolactobacillus</taxon>
    </lineage>
</organism>
<comment type="caution">
    <text evidence="2">The sequence shown here is derived from an EMBL/GenBank/DDBJ whole genome shotgun (WGS) entry which is preliminary data.</text>
</comment>
<dbReference type="Proteomes" id="UP000051461">
    <property type="component" value="Unassembled WGS sequence"/>
</dbReference>
<protein>
    <submittedName>
        <fullName evidence="2">Uncharacterized protein</fullName>
    </submittedName>
</protein>
<evidence type="ECO:0000313" key="2">
    <source>
        <dbReference type="EMBL" id="KRK35119.1"/>
    </source>
</evidence>
<accession>A0A0R1GM23</accession>
<reference evidence="2 3" key="1">
    <citation type="journal article" date="2015" name="Genome Announc.">
        <title>Expanding the biotechnology potential of lactobacilli through comparative genomics of 213 strains and associated genera.</title>
        <authorList>
            <person name="Sun Z."/>
            <person name="Harris H.M."/>
            <person name="McCann A."/>
            <person name="Guo C."/>
            <person name="Argimon S."/>
            <person name="Zhang W."/>
            <person name="Yang X."/>
            <person name="Jeffery I.B."/>
            <person name="Cooney J.C."/>
            <person name="Kagawa T.F."/>
            <person name="Liu W."/>
            <person name="Song Y."/>
            <person name="Salvetti E."/>
            <person name="Wrobel A."/>
            <person name="Rasinkangas P."/>
            <person name="Parkhill J."/>
            <person name="Rea M.C."/>
            <person name="O'Sullivan O."/>
            <person name="Ritari J."/>
            <person name="Douillard F.P."/>
            <person name="Paul Ross R."/>
            <person name="Yang R."/>
            <person name="Briner A.E."/>
            <person name="Felis G.E."/>
            <person name="de Vos W.M."/>
            <person name="Barrangou R."/>
            <person name="Klaenhammer T.R."/>
            <person name="Caufield P.W."/>
            <person name="Cui Y."/>
            <person name="Zhang H."/>
            <person name="O'Toole P.W."/>
        </authorList>
    </citation>
    <scope>NUCLEOTIDE SEQUENCE [LARGE SCALE GENOMIC DNA]</scope>
    <source>
        <strain evidence="2 3">DSM 20003</strain>
    </source>
</reference>
<keyword evidence="3" id="KW-1185">Reference proteome</keyword>
<sequence>MRRYTNRIVRLSLWIACIIVGILFLLGVNLGVLIPYLQVIVPLVFLIFLFTMKRPE</sequence>
<feature type="transmembrane region" description="Helical" evidence="1">
    <location>
        <begin position="33"/>
        <end position="52"/>
    </location>
</feature>
<feature type="transmembrane region" description="Helical" evidence="1">
    <location>
        <begin position="7"/>
        <end position="27"/>
    </location>
</feature>
<keyword evidence="1" id="KW-1133">Transmembrane helix</keyword>
<dbReference type="PATRIC" id="fig|1423726.3.peg.244"/>
<gene>
    <name evidence="2" type="ORF">FC07_GL000235</name>
</gene>
<keyword evidence="1" id="KW-0812">Transmembrane</keyword>
<proteinExistence type="predicted"/>
<dbReference type="AlphaFoldDB" id="A0A0R1GM23"/>
<name>A0A0R1GM23_9LACO</name>
<dbReference type="EMBL" id="AZDA01000082">
    <property type="protein sequence ID" value="KRK35119.1"/>
    <property type="molecule type" value="Genomic_DNA"/>
</dbReference>
<keyword evidence="1" id="KW-0472">Membrane</keyword>
<evidence type="ECO:0000256" key="1">
    <source>
        <dbReference type="SAM" id="Phobius"/>
    </source>
</evidence>